<sequence>MLTEIRSDVFKNKTIKFHEGLNVVLGDSVATNSIGKSTLLMLVDFSFGGESFIKNDGGAVENLGHHSYFIIHEFGKEKYIFKRGTFKPDLIYICSNDYEEQEAITLDYFKVFLKAQYKLETIELSFRAIISLFSRIWGRENLEVKKPLHDHPSNNGEECIEKIIKLFERYTTIRELSQQLKDKNTEKQVLSGAFRQKFIPKITKTQYRKNLKEIDRIQREIEEIKSNLAKYAINLSEIASKEFLELKEQKDLLLDGKTSITSRLSRVRNNLNKNNHIKSTHFAGLKKFFPDVNEEKIAEIEEFHCNITKILKSELKASERELQKDLELITDEIKKIDERINKTLSKIDNPEIIVDRVYNLSNSHKETVIENNYFETEENIKLSINDMKSDLKSEKEKILKFIEDLINDKIKSLVTFIYSKNHKSPELTLNDKNYQYKTIDNTGTGTAYSNLLLLDIAIFELTKLPILIHDSLLYKNIANDAVSHFIDLYLKQDKQSFIAIDEIEKYGQKTKETLEEKKVIKLTNQDVLYVKDWREKKSPNTYEPSRRQ</sequence>
<accession>A0A1Y2SJ57</accession>
<evidence type="ECO:0000259" key="2">
    <source>
        <dbReference type="Pfam" id="PF10088"/>
    </source>
</evidence>
<dbReference type="EMBL" id="MUBJ01000002">
    <property type="protein sequence ID" value="OTA18062.1"/>
    <property type="molecule type" value="Genomic_DNA"/>
</dbReference>
<keyword evidence="1" id="KW-0175">Coiled coil</keyword>
<name>A0A1Y2SJ57_9GAMM</name>
<dbReference type="AlphaFoldDB" id="A0A1Y2SJ57"/>
<protein>
    <recommendedName>
        <fullName evidence="2">DUF2326 domain-containing protein</fullName>
    </recommendedName>
</protein>
<dbReference type="STRING" id="351656.Xvie_00748"/>
<dbReference type="Proteomes" id="UP000194350">
    <property type="component" value="Unassembled WGS sequence"/>
</dbReference>
<comment type="caution">
    <text evidence="3">The sequence shown here is derived from an EMBL/GenBank/DDBJ whole genome shotgun (WGS) entry which is preliminary data.</text>
</comment>
<feature type="domain" description="DUF2326" evidence="2">
    <location>
        <begin position="416"/>
        <end position="526"/>
    </location>
</feature>
<proteinExistence type="predicted"/>
<dbReference type="Pfam" id="PF10088">
    <property type="entry name" value="DUF2326"/>
    <property type="match status" value="1"/>
</dbReference>
<evidence type="ECO:0000313" key="4">
    <source>
        <dbReference type="Proteomes" id="UP000194350"/>
    </source>
</evidence>
<dbReference type="RefSeq" id="WP_086108012.1">
    <property type="nucleotide sequence ID" value="NZ_CAWNGD010000062.1"/>
</dbReference>
<reference evidence="3 4" key="1">
    <citation type="submission" date="2016-10" db="EMBL/GenBank/DDBJ databases">
        <title>Systematic genetic and metabolomic analysis of Xenorhabdus and Photorhabdus spp., highlights the requirements for a dual symbiotic and pathogenic life style.</title>
        <authorList>
            <person name="Tobias N.J."/>
            <person name="Wolff H."/>
            <person name="Djahanschiri B."/>
            <person name="Pidot S.J."/>
            <person name="Stinear T.P."/>
            <person name="Ebersberger I."/>
            <person name="Bode H.B."/>
        </authorList>
    </citation>
    <scope>NUCLEOTIDE SEQUENCE [LARGE SCALE GENOMIC DNA]</scope>
    <source>
        <strain evidence="3 4">DSM 22392</strain>
    </source>
</reference>
<gene>
    <name evidence="3" type="ORF">Xvie_00748</name>
</gene>
<evidence type="ECO:0000313" key="3">
    <source>
        <dbReference type="EMBL" id="OTA18062.1"/>
    </source>
</evidence>
<dbReference type="InterPro" id="IPR018760">
    <property type="entry name" value="DUF2326"/>
</dbReference>
<dbReference type="OrthoDB" id="9815945at2"/>
<evidence type="ECO:0000256" key="1">
    <source>
        <dbReference type="SAM" id="Coils"/>
    </source>
</evidence>
<organism evidence="3 4">
    <name type="scientific">Xenorhabdus vietnamensis</name>
    <dbReference type="NCBI Taxonomy" id="351656"/>
    <lineage>
        <taxon>Bacteria</taxon>
        <taxon>Pseudomonadati</taxon>
        <taxon>Pseudomonadota</taxon>
        <taxon>Gammaproteobacteria</taxon>
        <taxon>Enterobacterales</taxon>
        <taxon>Morganellaceae</taxon>
        <taxon>Xenorhabdus</taxon>
    </lineage>
</organism>
<keyword evidence="4" id="KW-1185">Reference proteome</keyword>
<feature type="coiled-coil region" evidence="1">
    <location>
        <begin position="173"/>
        <end position="234"/>
    </location>
</feature>
<feature type="coiled-coil region" evidence="1">
    <location>
        <begin position="312"/>
        <end position="339"/>
    </location>
</feature>